<proteinExistence type="predicted"/>
<organism evidence="1 2">
    <name type="scientific">Streptomyces vulcanius</name>
    <dbReference type="NCBI Taxonomy" id="1441876"/>
    <lineage>
        <taxon>Bacteria</taxon>
        <taxon>Bacillati</taxon>
        <taxon>Actinomycetota</taxon>
        <taxon>Actinomycetes</taxon>
        <taxon>Kitasatosporales</taxon>
        <taxon>Streptomycetaceae</taxon>
        <taxon>Streptomyces</taxon>
    </lineage>
</organism>
<gene>
    <name evidence="1" type="ORF">ACFPIH_02890</name>
</gene>
<name>A0ABV9AGU2_9ACTN</name>
<dbReference type="EMBL" id="JBHSFK010000002">
    <property type="protein sequence ID" value="MFC4498477.1"/>
    <property type="molecule type" value="Genomic_DNA"/>
</dbReference>
<accession>A0ABV9AGU2</accession>
<keyword evidence="2" id="KW-1185">Reference proteome</keyword>
<sequence length="121" mass="13703">MNNVVRTEFRAEHRMADRLDEAVGREISAVSDDLEYLAQEWAESGELLDSAIHNMQIGLDRLRQHGMILARAAELREALRDIERLPEELAGDRGEGAVDRSMRRLAHHMTIVQESVDSVIA</sequence>
<evidence type="ECO:0000313" key="2">
    <source>
        <dbReference type="Proteomes" id="UP001595839"/>
    </source>
</evidence>
<reference evidence="2" key="1">
    <citation type="journal article" date="2019" name="Int. J. Syst. Evol. Microbiol.">
        <title>The Global Catalogue of Microorganisms (GCM) 10K type strain sequencing project: providing services to taxonomists for standard genome sequencing and annotation.</title>
        <authorList>
            <consortium name="The Broad Institute Genomics Platform"/>
            <consortium name="The Broad Institute Genome Sequencing Center for Infectious Disease"/>
            <person name="Wu L."/>
            <person name="Ma J."/>
        </authorList>
    </citation>
    <scope>NUCLEOTIDE SEQUENCE [LARGE SCALE GENOMIC DNA]</scope>
    <source>
        <strain evidence="2">CGMCC 4.7177</strain>
    </source>
</reference>
<comment type="caution">
    <text evidence="1">The sequence shown here is derived from an EMBL/GenBank/DDBJ whole genome shotgun (WGS) entry which is preliminary data.</text>
</comment>
<protein>
    <submittedName>
        <fullName evidence="1">Uncharacterized protein</fullName>
    </submittedName>
</protein>
<evidence type="ECO:0000313" key="1">
    <source>
        <dbReference type="EMBL" id="MFC4498477.1"/>
    </source>
</evidence>
<dbReference type="RefSeq" id="WP_381167829.1">
    <property type="nucleotide sequence ID" value="NZ_JBHSFK010000002.1"/>
</dbReference>
<dbReference type="Proteomes" id="UP001595839">
    <property type="component" value="Unassembled WGS sequence"/>
</dbReference>